<feature type="region of interest" description="Disordered" evidence="1">
    <location>
        <begin position="769"/>
        <end position="798"/>
    </location>
</feature>
<evidence type="ECO:0000256" key="1">
    <source>
        <dbReference type="SAM" id="MobiDB-lite"/>
    </source>
</evidence>
<keyword evidence="2" id="KW-1133">Transmembrane helix</keyword>
<dbReference type="EMBL" id="JADZGI010000001">
    <property type="protein sequence ID" value="MBH0112703.1"/>
    <property type="molecule type" value="Genomic_DNA"/>
</dbReference>
<keyword evidence="4" id="KW-1185">Reference proteome</keyword>
<protein>
    <submittedName>
        <fullName evidence="3">Phage tail protein</fullName>
    </submittedName>
</protein>
<dbReference type="RefSeq" id="WP_197162399.1">
    <property type="nucleotide sequence ID" value="NZ_JADZGI010000001.1"/>
</dbReference>
<proteinExistence type="predicted"/>
<feature type="transmembrane region" description="Helical" evidence="2">
    <location>
        <begin position="12"/>
        <end position="36"/>
    </location>
</feature>
<accession>A0A931MKD8</accession>
<gene>
    <name evidence="3" type="ORF">I5E68_07030</name>
</gene>
<keyword evidence="2" id="KW-0812">Transmembrane</keyword>
<evidence type="ECO:0000313" key="4">
    <source>
        <dbReference type="Proteomes" id="UP000617634"/>
    </source>
</evidence>
<sequence length="1786" mass="183175">MSKKFFGTVGKIAGIVAGVAMIGTGIGAALGGTMVFSALGASIAASTIATVAGAVSLGASMLSRPKAPATSSAAADRLSVSIDPRTPRKFVLGRTAMATDIRDQEFSSNQELLHRFLVAASHEVAGFEEIWFDDKLAWSASTGITSDYSGYLVVERHTVGSPAAAKNISTRMGTTRRYTGLAWVYLRFKLTGNSKKAQSPFAQSIPTRFTLVGKGALTYDPRLDSSVSGGSGSMRTDDQTTWAWDDNASRNPAIQLLWYLLGWRIQNPSTGEWRLAVGKGIPAARIDLASFITAANLCDEPVALADGGTQPRYRSDGVFSEGDATSTVLDQLKASMNAELDDVDGKIRITVLHDDLASPIADFTDDDVLDGFTWEQTAPLDETYNVVRGTFIDPSETSLYQALDYPEVRVDSPDGIDRVETVDFQAVQDPAQAQRLVKQRIARMLYSGRFTATFSYRAWKVQKNDVVRLTFGALGWTNKLFRVVQTSVQVDGRVPMVLQAEHADIYQWDRDERPAIQPVEPTRYDPFLNPVYQDLIEPKYDDGTPIDQLKPAEPGATVGATDEERARLDKLETAPTAYLTNDTIIIAAYSNGSVVDYSAATGSLVARLADGTDVSDRFVLTVQANLQDLSIAIEGRTYSITGGMDVGEDMASLTLRATGSGAYAGLAYDLPVTLTKSAGGYEIVGALPTDNLFAGRIVFLTSDSKLYRYDGNGWTAKFDADDLLGEVPRENIDPSLLSDISDLQEVYGDTESAAASAAAAQAAQSGAETARSLAQDAQSDAEAAQSASEQAKQDALDAAAAAGGSASAANTSAQTASTKAGEAGEKATAAAASATAAQTAAGNASSSATNAASSATNAGTSANSAASSATVAAKSVGYAESGALGNLVHKGRFSDNDIGEWTGSGLSVVNAPGLASHNISKALQLNGRDAYEGAAMREGNLNKRTLRFRGWVSTTGSAVAARIGLQLVLSDGSTVWRTAHLRDAGLDWASFDVNLNLNYTSLEVTSWRPWINNYGTAGVDTMTSRWAGLFLEDVTESNAAKGSADAAATSASTAATRANEASQSASAASTSETNAATSAGNASTFASQASTSASDALGSKNAAANSAGAAATSATNAGNSASAASTSAQTATTKAGEASQSASAAATSATNANTAAGNASTYAGQASNSADDADGSASAAAQSAGAAATSAGNAGNSASAAASSASSASTSASNAGASASSAASSASVAASTAAGLMNPNPMFADWLDGATYPTRWADWSGGAATISRIAGEVSPYAVRLGSVANDNRGISQTGANAPAALSAGDWVVIEADIKLNSGSLIGAGVLLRGTNTGECRLVFATDPDTKGNTIGAGSSGSVYRFRKLIQMPSGTNTAALFLMNHWSNFGSTASANDITWYRCGWRVASAAEIKTGQIDTLSASVTQQASALASVEGKTVAYWSVLANAGTSNAIIAARADGAGTSNVTMAAQKVVLANLAGTTLYDALVIENGNATLAGKLRAGAVVTDNLAAGAVTAAKINVTDLSAITGNIGTLTTGTIRNAADTYRIDATNGRSIMRAGGYMKVSGAPFGSNSQFLEWYGPEQANLANCTEANAIQYLKTDGSAYFGGSLSAGTLKNAGQSSSIASNASISIGPSGSNGNPISVALSYACRSTTTINYGNSSSDVNAWNSAVSAWGAATGESVNASKSIACNVVVRLERGLGGGAVATWTNLTITSCAETITGVRPVANDNTGYLTYTRTVSGSLTATDSAGTTQTRQFVATITDRSNGTNGSVTSQTISIVATEQ</sequence>
<evidence type="ECO:0000256" key="2">
    <source>
        <dbReference type="SAM" id="Phobius"/>
    </source>
</evidence>
<reference evidence="3" key="1">
    <citation type="submission" date="2020-11" db="EMBL/GenBank/DDBJ databases">
        <title>Novosphingobium aureum sp. nov., a marine bacterium isolated from sediment of a salt flat.</title>
        <authorList>
            <person name="Yoo Y."/>
            <person name="Kim J.-J."/>
        </authorList>
    </citation>
    <scope>NUCLEOTIDE SEQUENCE</scope>
    <source>
        <strain evidence="3">YJ-S2-02</strain>
    </source>
</reference>
<evidence type="ECO:0000313" key="3">
    <source>
        <dbReference type="EMBL" id="MBH0112703.1"/>
    </source>
</evidence>
<dbReference type="Proteomes" id="UP000617634">
    <property type="component" value="Unassembled WGS sequence"/>
</dbReference>
<comment type="caution">
    <text evidence="3">The sequence shown here is derived from an EMBL/GenBank/DDBJ whole genome shotgun (WGS) entry which is preliminary data.</text>
</comment>
<organism evidence="3 4">
    <name type="scientific">Novosphingobium aureum</name>
    <dbReference type="NCBI Taxonomy" id="2792964"/>
    <lineage>
        <taxon>Bacteria</taxon>
        <taxon>Pseudomonadati</taxon>
        <taxon>Pseudomonadota</taxon>
        <taxon>Alphaproteobacteria</taxon>
        <taxon>Sphingomonadales</taxon>
        <taxon>Sphingomonadaceae</taxon>
        <taxon>Novosphingobium</taxon>
    </lineage>
</organism>
<keyword evidence="2" id="KW-0472">Membrane</keyword>
<feature type="compositionally biased region" description="Low complexity" evidence="1">
    <location>
        <begin position="769"/>
        <end position="790"/>
    </location>
</feature>
<name>A0A931MKD8_9SPHN</name>